<dbReference type="EMBL" id="MN740605">
    <property type="protein sequence ID" value="QHS78817.1"/>
    <property type="molecule type" value="Genomic_DNA"/>
</dbReference>
<reference evidence="1" key="1">
    <citation type="journal article" date="2020" name="Nature">
        <title>Giant virus diversity and host interactions through global metagenomics.</title>
        <authorList>
            <person name="Schulz F."/>
            <person name="Roux S."/>
            <person name="Paez-Espino D."/>
            <person name="Jungbluth S."/>
            <person name="Walsh D.A."/>
            <person name="Denef V.J."/>
            <person name="McMahon K.D."/>
            <person name="Konstantinidis K.T."/>
            <person name="Eloe-Fadrosh E.A."/>
            <person name="Kyrpides N.C."/>
            <person name="Woyke T."/>
        </authorList>
    </citation>
    <scope>NUCLEOTIDE SEQUENCE</scope>
    <source>
        <strain evidence="1">GVMAG-S-1024976-23</strain>
    </source>
</reference>
<organism evidence="1">
    <name type="scientific">viral metagenome</name>
    <dbReference type="NCBI Taxonomy" id="1070528"/>
    <lineage>
        <taxon>unclassified sequences</taxon>
        <taxon>metagenomes</taxon>
        <taxon>organismal metagenomes</taxon>
    </lineage>
</organism>
<proteinExistence type="predicted"/>
<name>A0A6C0AG90_9ZZZZ</name>
<evidence type="ECO:0000313" key="1">
    <source>
        <dbReference type="EMBL" id="QHS78817.1"/>
    </source>
</evidence>
<accession>A0A6C0AG90</accession>
<protein>
    <submittedName>
        <fullName evidence="1">Uncharacterized protein</fullName>
    </submittedName>
</protein>
<sequence length="160" mass="18485">MKYMDELILNLTTIGSLRPGDKLSVYYGRFHVISNGYFRSIRRYFSGQNRNDTISYISTTVNYGLLCGTSILNSARKSEDEYDLDLLSNDERYGISKLFNGFILCLNGLEELKKSYEDDRTYISQIDVIKNNIIVFVETCRSLGISRFLQNGNMHYTYSV</sequence>
<dbReference type="AlphaFoldDB" id="A0A6C0AG90"/>